<dbReference type="Gene3D" id="1.10.10.1070">
    <property type="entry name" value="Zinc finger, BED domain-containing"/>
    <property type="match status" value="1"/>
</dbReference>
<accession>A0ABN7WIN7</accession>
<dbReference type="Proteomes" id="UP000789901">
    <property type="component" value="Unassembled WGS sequence"/>
</dbReference>
<gene>
    <name evidence="6" type="ORF">GMARGA_LOCUS31287</name>
</gene>
<dbReference type="InterPro" id="IPR012337">
    <property type="entry name" value="RNaseH-like_sf"/>
</dbReference>
<sequence>MSKLENLSIEQIKLKLKNHELITQEKNKKSEVWQDFLEIVDLNNQYIGYVSCKSCNNIFTYSQKSRTLYLLQHQFNFVCKDLCPFEIIEGESFRDFSQEIINIGAFTTDMWTDNYKKLSYISLTIHFIENWQLKEQILAISKFPNISHIADNIRNTILNILKNYNL</sequence>
<reference evidence="6 7" key="1">
    <citation type="submission" date="2021-06" db="EMBL/GenBank/DDBJ databases">
        <authorList>
            <person name="Kallberg Y."/>
            <person name="Tangrot J."/>
            <person name="Rosling A."/>
        </authorList>
    </citation>
    <scope>NUCLEOTIDE SEQUENCE [LARGE SCALE GENOMIC DNA]</scope>
    <source>
        <strain evidence="6 7">120-4 pot B 10/14</strain>
    </source>
</reference>
<dbReference type="InterPro" id="IPR003656">
    <property type="entry name" value="Znf_BED"/>
</dbReference>
<dbReference type="PANTHER" id="PTHR46169">
    <property type="entry name" value="DNA REPLICATION-RELATED ELEMENT FACTOR, ISOFORM A"/>
    <property type="match status" value="1"/>
</dbReference>
<dbReference type="InterPro" id="IPR052717">
    <property type="entry name" value="Vacuolar_transposase_reg"/>
</dbReference>
<keyword evidence="7" id="KW-1185">Reference proteome</keyword>
<dbReference type="EMBL" id="CAJVQB010046344">
    <property type="protein sequence ID" value="CAG8832917.1"/>
    <property type="molecule type" value="Genomic_DNA"/>
</dbReference>
<evidence type="ECO:0000313" key="6">
    <source>
        <dbReference type="EMBL" id="CAG8832917.1"/>
    </source>
</evidence>
<proteinExistence type="predicted"/>
<dbReference type="SUPFAM" id="SSF53098">
    <property type="entry name" value="Ribonuclease H-like"/>
    <property type="match status" value="1"/>
</dbReference>
<keyword evidence="2 4" id="KW-0863">Zinc-finger</keyword>
<protein>
    <submittedName>
        <fullName evidence="6">10880_t:CDS:1</fullName>
    </submittedName>
</protein>
<evidence type="ECO:0000256" key="3">
    <source>
        <dbReference type="ARBA" id="ARBA00022833"/>
    </source>
</evidence>
<evidence type="ECO:0000256" key="1">
    <source>
        <dbReference type="ARBA" id="ARBA00022723"/>
    </source>
</evidence>
<feature type="domain" description="BED-type" evidence="5">
    <location>
        <begin position="27"/>
        <end position="90"/>
    </location>
</feature>
<evidence type="ECO:0000256" key="2">
    <source>
        <dbReference type="ARBA" id="ARBA00022771"/>
    </source>
</evidence>
<evidence type="ECO:0000259" key="5">
    <source>
        <dbReference type="PROSITE" id="PS50808"/>
    </source>
</evidence>
<comment type="caution">
    <text evidence="6">The sequence shown here is derived from an EMBL/GenBank/DDBJ whole genome shotgun (WGS) entry which is preliminary data.</text>
</comment>
<organism evidence="6 7">
    <name type="scientific">Gigaspora margarita</name>
    <dbReference type="NCBI Taxonomy" id="4874"/>
    <lineage>
        <taxon>Eukaryota</taxon>
        <taxon>Fungi</taxon>
        <taxon>Fungi incertae sedis</taxon>
        <taxon>Mucoromycota</taxon>
        <taxon>Glomeromycotina</taxon>
        <taxon>Glomeromycetes</taxon>
        <taxon>Diversisporales</taxon>
        <taxon>Gigasporaceae</taxon>
        <taxon>Gigaspora</taxon>
    </lineage>
</organism>
<evidence type="ECO:0000256" key="4">
    <source>
        <dbReference type="PROSITE-ProRule" id="PRU00027"/>
    </source>
</evidence>
<feature type="non-terminal residue" evidence="6">
    <location>
        <position position="166"/>
    </location>
</feature>
<dbReference type="PANTHER" id="PTHR46169:SF17">
    <property type="entry name" value="HAT C-TERMINAL DIMERISATION DOMAIN-CONTAINING PROTEIN"/>
    <property type="match status" value="1"/>
</dbReference>
<dbReference type="SUPFAM" id="SSF140996">
    <property type="entry name" value="Hermes dimerisation domain"/>
    <property type="match status" value="1"/>
</dbReference>
<keyword evidence="3" id="KW-0862">Zinc</keyword>
<evidence type="ECO:0000313" key="7">
    <source>
        <dbReference type="Proteomes" id="UP000789901"/>
    </source>
</evidence>
<name>A0ABN7WIN7_GIGMA</name>
<keyword evidence="1" id="KW-0479">Metal-binding</keyword>
<dbReference type="PROSITE" id="PS50808">
    <property type="entry name" value="ZF_BED"/>
    <property type="match status" value="1"/>
</dbReference>